<name>A0A1A6HYI6_NEOLE</name>
<evidence type="ECO:0000313" key="2">
    <source>
        <dbReference type="Proteomes" id="UP000092124"/>
    </source>
</evidence>
<proteinExistence type="predicted"/>
<keyword evidence="2" id="KW-1185">Reference proteome</keyword>
<dbReference type="AlphaFoldDB" id="A0A1A6HYI6"/>
<evidence type="ECO:0000313" key="1">
    <source>
        <dbReference type="EMBL" id="OBS83306.1"/>
    </source>
</evidence>
<organism evidence="1 2">
    <name type="scientific">Neotoma lepida</name>
    <name type="common">Desert woodrat</name>
    <dbReference type="NCBI Taxonomy" id="56216"/>
    <lineage>
        <taxon>Eukaryota</taxon>
        <taxon>Metazoa</taxon>
        <taxon>Chordata</taxon>
        <taxon>Craniata</taxon>
        <taxon>Vertebrata</taxon>
        <taxon>Euteleostomi</taxon>
        <taxon>Mammalia</taxon>
        <taxon>Eutheria</taxon>
        <taxon>Euarchontoglires</taxon>
        <taxon>Glires</taxon>
        <taxon>Rodentia</taxon>
        <taxon>Myomorpha</taxon>
        <taxon>Muroidea</taxon>
        <taxon>Cricetidae</taxon>
        <taxon>Neotominae</taxon>
        <taxon>Neotoma</taxon>
    </lineage>
</organism>
<accession>A0A1A6HYI6</accession>
<dbReference type="STRING" id="56216.A0A1A6HYI6"/>
<dbReference type="EMBL" id="LZPO01007946">
    <property type="protein sequence ID" value="OBS83306.1"/>
    <property type="molecule type" value="Genomic_DNA"/>
</dbReference>
<gene>
    <name evidence="1" type="ORF">A6R68_22724</name>
</gene>
<reference evidence="1 2" key="1">
    <citation type="submission" date="2016-06" db="EMBL/GenBank/DDBJ databases">
        <title>The Draft Genome Sequence and Annotation of the Desert Woodrat Neotoma lepida.</title>
        <authorList>
            <person name="Campbell M."/>
            <person name="Oakeson K.F."/>
            <person name="Yandell M."/>
            <person name="Halpert J.R."/>
            <person name="Dearing D."/>
        </authorList>
    </citation>
    <scope>NUCLEOTIDE SEQUENCE [LARGE SCALE GENOMIC DNA]</scope>
    <source>
        <strain evidence="1">417</strain>
        <tissue evidence="1">Liver</tissue>
    </source>
</reference>
<protein>
    <submittedName>
        <fullName evidence="1">Uncharacterized protein</fullName>
    </submittedName>
</protein>
<dbReference type="Proteomes" id="UP000092124">
    <property type="component" value="Unassembled WGS sequence"/>
</dbReference>
<comment type="caution">
    <text evidence="1">The sequence shown here is derived from an EMBL/GenBank/DDBJ whole genome shotgun (WGS) entry which is preliminary data.</text>
</comment>
<sequence length="102" mass="11245">MAMQSTVKIQASSRILLILLFTLFAVLASTASIFLGTPQPGKDPLPLSFRSSDMCASLTTCLHSLSFLPASYTATYSPPHFLSPQPPLTQSRLQHWLWSIKH</sequence>